<evidence type="ECO:0008006" key="3">
    <source>
        <dbReference type="Google" id="ProtNLM"/>
    </source>
</evidence>
<evidence type="ECO:0000313" key="2">
    <source>
        <dbReference type="Proteomes" id="UP001364890"/>
    </source>
</evidence>
<dbReference type="EMBL" id="JBAWSY010000020">
    <property type="protein sequence ID" value="MEI4771443.1"/>
    <property type="molecule type" value="Genomic_DNA"/>
</dbReference>
<dbReference type="RefSeq" id="WP_336498996.1">
    <property type="nucleotide sequence ID" value="NZ_JBAWSY010000020.1"/>
</dbReference>
<reference evidence="1 2" key="1">
    <citation type="submission" date="2024-01" db="EMBL/GenBank/DDBJ databases">
        <title>Seven novel Bacillus-like species.</title>
        <authorList>
            <person name="Liu G."/>
        </authorList>
    </citation>
    <scope>NUCLEOTIDE SEQUENCE [LARGE SCALE GENOMIC DNA]</scope>
    <source>
        <strain evidence="1 2">FJAT-51614</strain>
    </source>
</reference>
<evidence type="ECO:0000313" key="1">
    <source>
        <dbReference type="EMBL" id="MEI4771443.1"/>
    </source>
</evidence>
<sequence>MKHICIIGGTGMLGDVTKWYADKNFIVSVVARNGEKLNQLKLSCSKPDNIKESLVDYRDSNTLEESLKKNIYKYGPFSEMVIWMHEDGLSSLETIYKLLEEQSVIWQIIGSQRDTQQFRTQYQPSTEVVYNLIQLGFQTENNSRRWLTNSEIANGVIQSIQSGRSYNLIGELSF</sequence>
<name>A0ABU8F8V2_9BACI</name>
<accession>A0ABU8F8V2</accession>
<keyword evidence="2" id="KW-1185">Reference proteome</keyword>
<dbReference type="Proteomes" id="UP001364890">
    <property type="component" value="Unassembled WGS sequence"/>
</dbReference>
<organism evidence="1 2">
    <name type="scientific">Psychrobacillus mangrovi</name>
    <dbReference type="NCBI Taxonomy" id="3117745"/>
    <lineage>
        <taxon>Bacteria</taxon>
        <taxon>Bacillati</taxon>
        <taxon>Bacillota</taxon>
        <taxon>Bacilli</taxon>
        <taxon>Bacillales</taxon>
        <taxon>Bacillaceae</taxon>
        <taxon>Psychrobacillus</taxon>
    </lineage>
</organism>
<comment type="caution">
    <text evidence="1">The sequence shown here is derived from an EMBL/GenBank/DDBJ whole genome shotgun (WGS) entry which is preliminary data.</text>
</comment>
<protein>
    <recommendedName>
        <fullName evidence="3">Short-chain dehydrogenase</fullName>
    </recommendedName>
</protein>
<dbReference type="SUPFAM" id="SSF51735">
    <property type="entry name" value="NAD(P)-binding Rossmann-fold domains"/>
    <property type="match status" value="1"/>
</dbReference>
<proteinExistence type="predicted"/>
<gene>
    <name evidence="1" type="ORF">WAX74_17590</name>
</gene>
<dbReference type="InterPro" id="IPR036291">
    <property type="entry name" value="NAD(P)-bd_dom_sf"/>
</dbReference>